<keyword evidence="5" id="KW-0560">Oxidoreductase</keyword>
<dbReference type="InterPro" id="IPR016169">
    <property type="entry name" value="FAD-bd_PCMH_sub2"/>
</dbReference>
<comment type="cofactor">
    <cofactor evidence="1">
        <name>FAD</name>
        <dbReference type="ChEBI" id="CHEBI:57692"/>
    </cofactor>
</comment>
<keyword evidence="8" id="KW-1185">Reference proteome</keyword>
<dbReference type="PANTHER" id="PTHR42973:SF39">
    <property type="entry name" value="FAD-BINDING PCMH-TYPE DOMAIN-CONTAINING PROTEIN"/>
    <property type="match status" value="1"/>
</dbReference>
<evidence type="ECO:0000313" key="7">
    <source>
        <dbReference type="EMBL" id="KAF5701830.1"/>
    </source>
</evidence>
<dbReference type="InterPro" id="IPR050416">
    <property type="entry name" value="FAD-linked_Oxidoreductase"/>
</dbReference>
<evidence type="ECO:0000256" key="4">
    <source>
        <dbReference type="ARBA" id="ARBA00022827"/>
    </source>
</evidence>
<protein>
    <submittedName>
        <fullName evidence="7">6-hydroxy-D-nicotine oxidase</fullName>
    </submittedName>
</protein>
<keyword evidence="4" id="KW-0274">FAD</keyword>
<dbReference type="InterPro" id="IPR006094">
    <property type="entry name" value="Oxid_FAD_bind_N"/>
</dbReference>
<evidence type="ECO:0000256" key="2">
    <source>
        <dbReference type="ARBA" id="ARBA00005466"/>
    </source>
</evidence>
<evidence type="ECO:0000259" key="6">
    <source>
        <dbReference type="PROSITE" id="PS51387"/>
    </source>
</evidence>
<name>A0A8H5XZ40_9HYPO</name>
<evidence type="ECO:0000256" key="1">
    <source>
        <dbReference type="ARBA" id="ARBA00001974"/>
    </source>
</evidence>
<organism evidence="7 8">
    <name type="scientific">Fusarium globosum</name>
    <dbReference type="NCBI Taxonomy" id="78864"/>
    <lineage>
        <taxon>Eukaryota</taxon>
        <taxon>Fungi</taxon>
        <taxon>Dikarya</taxon>
        <taxon>Ascomycota</taxon>
        <taxon>Pezizomycotina</taxon>
        <taxon>Sordariomycetes</taxon>
        <taxon>Hypocreomycetidae</taxon>
        <taxon>Hypocreales</taxon>
        <taxon>Nectriaceae</taxon>
        <taxon>Fusarium</taxon>
        <taxon>Fusarium fujikuroi species complex</taxon>
    </lineage>
</organism>
<comment type="caution">
    <text evidence="7">The sequence shown here is derived from an EMBL/GenBank/DDBJ whole genome shotgun (WGS) entry which is preliminary data.</text>
</comment>
<dbReference type="InterPro" id="IPR006093">
    <property type="entry name" value="Oxy_OxRdtase_FAD_BS"/>
</dbReference>
<dbReference type="PANTHER" id="PTHR42973">
    <property type="entry name" value="BINDING OXIDOREDUCTASE, PUTATIVE (AFU_ORTHOLOGUE AFUA_1G17690)-RELATED"/>
    <property type="match status" value="1"/>
</dbReference>
<keyword evidence="3" id="KW-0285">Flavoprotein</keyword>
<dbReference type="SUPFAM" id="SSF56176">
    <property type="entry name" value="FAD-binding/transporter-associated domain-like"/>
    <property type="match status" value="1"/>
</dbReference>
<accession>A0A8H5XZ40</accession>
<comment type="similarity">
    <text evidence="2">Belongs to the oxygen-dependent FAD-linked oxidoreductase family.</text>
</comment>
<dbReference type="GO" id="GO:0016491">
    <property type="term" value="F:oxidoreductase activity"/>
    <property type="evidence" value="ECO:0007669"/>
    <property type="project" value="UniProtKB-KW"/>
</dbReference>
<dbReference type="InterPro" id="IPR036318">
    <property type="entry name" value="FAD-bd_PCMH-like_sf"/>
</dbReference>
<dbReference type="InterPro" id="IPR016166">
    <property type="entry name" value="FAD-bd_PCMH"/>
</dbReference>
<reference evidence="7 8" key="1">
    <citation type="submission" date="2020-05" db="EMBL/GenBank/DDBJ databases">
        <title>Identification and distribution of gene clusters putatively required for synthesis of sphingolipid metabolism inhibitors in phylogenetically diverse species of the filamentous fungus Fusarium.</title>
        <authorList>
            <person name="Kim H.-S."/>
            <person name="Busman M."/>
            <person name="Brown D.W."/>
            <person name="Divon H."/>
            <person name="Uhlig S."/>
            <person name="Proctor R.H."/>
        </authorList>
    </citation>
    <scope>NUCLEOTIDE SEQUENCE [LARGE SCALE GENOMIC DNA]</scope>
    <source>
        <strain evidence="7 8">NRRL 26131</strain>
    </source>
</reference>
<sequence length="575" mass="65128">MLKIKDFQGMQYSRDTSSQFGQKDYKFFNQQYATTSYQTEHDMNPALIVQPKEDEDVIKAVQWARDNKVSVAVRSGGHQYSGASSTGGKNIQIDLTNTYKDMMVLEEDGVPDDRALVLAGVSNRLQDFNDYLRSVNLFVPHGQCAYVCTGGHGQTGGYGQLGRSFGLFGDHIIKIRLIDHNGSIQNVTKESDSELFYAILGGSPGNFGIITHYTVEVYRASSYMGTVAGPNGFKSQGPHGLKGLWIYEPKVLSRLLGFIAKMSDEGTAPRGYDLCCSVLSTDFPVTMLFPSLRDDTIWKKIQQKIKTALAKDVLDLLNGSFPAIIVLYAQWCPTNKTDKYDSTVDNWFKQFRDLQNDWSNHTLLINEFDEGMDTMTGKWIFPKRREFELPYVKRTYATKSQTLQKDGWVDAVVKRLDLIYNPHQKLDNDKSDKEGEVYDHCKLSVQIQCFGGKNSRFLLNKDNGTSYSWRDSTVVQTLDCFHDPGAKYREYALGWQKTNDTIMIGAKSPFSKQDRRVLWGSWGDWDMSKPEIWQAYYEDADKYKRLGKARAKADPNGTFTANPFAVTAVRDGTKQ</sequence>
<gene>
    <name evidence="7" type="ORF">FGLOB1_9942</name>
</gene>
<dbReference type="PROSITE" id="PS00862">
    <property type="entry name" value="OX2_COVAL_FAD"/>
    <property type="match status" value="1"/>
</dbReference>
<dbReference type="Pfam" id="PF01565">
    <property type="entry name" value="FAD_binding_4"/>
    <property type="match status" value="1"/>
</dbReference>
<dbReference type="Gene3D" id="3.30.465.10">
    <property type="match status" value="1"/>
</dbReference>
<dbReference type="AlphaFoldDB" id="A0A8H5XZ40"/>
<evidence type="ECO:0000313" key="8">
    <source>
        <dbReference type="Proteomes" id="UP000532311"/>
    </source>
</evidence>
<dbReference type="EMBL" id="JAAQPF010000472">
    <property type="protein sequence ID" value="KAF5701830.1"/>
    <property type="molecule type" value="Genomic_DNA"/>
</dbReference>
<proteinExistence type="inferred from homology"/>
<feature type="domain" description="FAD-binding PCMH-type" evidence="6">
    <location>
        <begin position="41"/>
        <end position="220"/>
    </location>
</feature>
<dbReference type="GO" id="GO:0071949">
    <property type="term" value="F:FAD binding"/>
    <property type="evidence" value="ECO:0007669"/>
    <property type="project" value="InterPro"/>
</dbReference>
<dbReference type="Proteomes" id="UP000532311">
    <property type="component" value="Unassembled WGS sequence"/>
</dbReference>
<dbReference type="PROSITE" id="PS51387">
    <property type="entry name" value="FAD_PCMH"/>
    <property type="match status" value="1"/>
</dbReference>
<evidence type="ECO:0000256" key="5">
    <source>
        <dbReference type="ARBA" id="ARBA00023002"/>
    </source>
</evidence>
<evidence type="ECO:0000256" key="3">
    <source>
        <dbReference type="ARBA" id="ARBA00022630"/>
    </source>
</evidence>